<dbReference type="Proteomes" id="UP000031036">
    <property type="component" value="Unassembled WGS sequence"/>
</dbReference>
<evidence type="ECO:0000313" key="1">
    <source>
        <dbReference type="EMBL" id="KHN85991.1"/>
    </source>
</evidence>
<name>A0A0B2VR07_TOXCA</name>
<evidence type="ECO:0000313" key="2">
    <source>
        <dbReference type="Proteomes" id="UP000031036"/>
    </source>
</evidence>
<dbReference type="OrthoDB" id="5856428at2759"/>
<dbReference type="OMA" id="IDIDAQY"/>
<organism evidence="1 2">
    <name type="scientific">Toxocara canis</name>
    <name type="common">Canine roundworm</name>
    <dbReference type="NCBI Taxonomy" id="6265"/>
    <lineage>
        <taxon>Eukaryota</taxon>
        <taxon>Metazoa</taxon>
        <taxon>Ecdysozoa</taxon>
        <taxon>Nematoda</taxon>
        <taxon>Chromadorea</taxon>
        <taxon>Rhabditida</taxon>
        <taxon>Spirurina</taxon>
        <taxon>Ascaridomorpha</taxon>
        <taxon>Ascaridoidea</taxon>
        <taxon>Toxocaridae</taxon>
        <taxon>Toxocara</taxon>
    </lineage>
</organism>
<dbReference type="InterPro" id="IPR023606">
    <property type="entry name" value="CoA-Trfase_III_dom_1_sf"/>
</dbReference>
<dbReference type="AlphaFoldDB" id="A0A0B2VR07"/>
<gene>
    <name evidence="1" type="primary">Amacr</name>
    <name evidence="1" type="ORF">Tcan_08670</name>
</gene>
<dbReference type="SUPFAM" id="SSF89796">
    <property type="entry name" value="CoA-transferase family III (CaiB/BaiF)"/>
    <property type="match status" value="1"/>
</dbReference>
<dbReference type="STRING" id="6265.A0A0B2VR07"/>
<dbReference type="Gene3D" id="3.40.50.10540">
    <property type="entry name" value="Crotonobetainyl-coa:carnitine coa-transferase, domain 1"/>
    <property type="match status" value="1"/>
</dbReference>
<sequence>MFRFSTIRCLSNGTFISPHIRARFSSKSAPLLGVKILAMHDSAIAHLVLKTLKDFGAEIIDASPAVCGKIIDDESQIQRNILVNMCRKTDLLIEGFPAGTLQRNELQLDHFIQNNSTMVTARFTDNLYSSVQGKLYSYRSALELTAHLRALSTVALSSIFMALYDAQRSGHGTVIDIDAQYLSQHLPHLCDRGGSFRRFYKTSDGKWLFVGADDQNSVALLFKKLNLSIDNDASNEQISTALADNLQKQPQNFWEDQLAVYELGWFDEWASKTALTVSTSQYTFPFVSNVFDSWWSTLKTDASNLS</sequence>
<dbReference type="EMBL" id="JPKZ01000682">
    <property type="protein sequence ID" value="KHN85991.1"/>
    <property type="molecule type" value="Genomic_DNA"/>
</dbReference>
<reference evidence="1 2" key="1">
    <citation type="submission" date="2014-11" db="EMBL/GenBank/DDBJ databases">
        <title>Genetic blueprint of the zoonotic pathogen Toxocara canis.</title>
        <authorList>
            <person name="Zhu X.-Q."/>
            <person name="Korhonen P.K."/>
            <person name="Cai H."/>
            <person name="Young N.D."/>
            <person name="Nejsum P."/>
            <person name="von Samson-Himmelstjerna G."/>
            <person name="Boag P.R."/>
            <person name="Tan P."/>
            <person name="Li Q."/>
            <person name="Min J."/>
            <person name="Yang Y."/>
            <person name="Wang X."/>
            <person name="Fang X."/>
            <person name="Hall R.S."/>
            <person name="Hofmann A."/>
            <person name="Sternberg P.W."/>
            <person name="Jex A.R."/>
            <person name="Gasser R.B."/>
        </authorList>
    </citation>
    <scope>NUCLEOTIDE SEQUENCE [LARGE SCALE GENOMIC DNA]</scope>
    <source>
        <strain evidence="1">PN_DK_2014</strain>
    </source>
</reference>
<accession>A0A0B2VR07</accession>
<keyword evidence="2" id="KW-1185">Reference proteome</keyword>
<proteinExistence type="predicted"/>
<comment type="caution">
    <text evidence="1">The sequence shown here is derived from an EMBL/GenBank/DDBJ whole genome shotgun (WGS) entry which is preliminary data.</text>
</comment>
<protein>
    <submittedName>
        <fullName evidence="1">Alpha-methylacyl-CoA racemase</fullName>
    </submittedName>
</protein>